<evidence type="ECO:0000313" key="3">
    <source>
        <dbReference type="Proteomes" id="UP000290624"/>
    </source>
</evidence>
<dbReference type="InterPro" id="IPR037523">
    <property type="entry name" value="VOC_core"/>
</dbReference>
<proteinExistence type="predicted"/>
<keyword evidence="3" id="KW-1185">Reference proteome</keyword>
<dbReference type="InterPro" id="IPR004360">
    <property type="entry name" value="Glyas_Fos-R_dOase_dom"/>
</dbReference>
<accession>A0A4Q2EE07</accession>
<dbReference type="Proteomes" id="UP000290624">
    <property type="component" value="Unassembled WGS sequence"/>
</dbReference>
<protein>
    <submittedName>
        <fullName evidence="2">Glyoxalase</fullName>
    </submittedName>
</protein>
<sequence>MARPVHFEIQVNDVERAKNFYAEVLGWEFQDYSHVTGTPYWGVITGEEGTMGINGGLLPRTRTETPKFDAPNAFVVTVAVEDYDSIEEAILRLGGETVSPKTALPGMAWQGYFTDTEGNVFGIHQPDENAR</sequence>
<dbReference type="InterPro" id="IPR029068">
    <property type="entry name" value="Glyas_Bleomycin-R_OHBP_Dase"/>
</dbReference>
<dbReference type="Gene3D" id="3.10.180.10">
    <property type="entry name" value="2,3-Dihydroxybiphenyl 1,2-Dioxygenase, domain 1"/>
    <property type="match status" value="1"/>
</dbReference>
<organism evidence="2 3">
    <name type="scientific">Propioniciclava flava</name>
    <dbReference type="NCBI Taxonomy" id="2072026"/>
    <lineage>
        <taxon>Bacteria</taxon>
        <taxon>Bacillati</taxon>
        <taxon>Actinomycetota</taxon>
        <taxon>Actinomycetes</taxon>
        <taxon>Propionibacteriales</taxon>
        <taxon>Propionibacteriaceae</taxon>
        <taxon>Propioniciclava</taxon>
    </lineage>
</organism>
<evidence type="ECO:0000313" key="2">
    <source>
        <dbReference type="EMBL" id="RXW31153.1"/>
    </source>
</evidence>
<dbReference type="PANTHER" id="PTHR33993:SF2">
    <property type="entry name" value="VOC DOMAIN-CONTAINING PROTEIN"/>
    <property type="match status" value="1"/>
</dbReference>
<feature type="domain" description="VOC" evidence="1">
    <location>
        <begin position="3"/>
        <end position="126"/>
    </location>
</feature>
<comment type="caution">
    <text evidence="2">The sequence shown here is derived from an EMBL/GenBank/DDBJ whole genome shotgun (WGS) entry which is preliminary data.</text>
</comment>
<dbReference type="EMBL" id="PPCV01000012">
    <property type="protein sequence ID" value="RXW31153.1"/>
    <property type="molecule type" value="Genomic_DNA"/>
</dbReference>
<dbReference type="PROSITE" id="PS51819">
    <property type="entry name" value="VOC"/>
    <property type="match status" value="1"/>
</dbReference>
<dbReference type="PANTHER" id="PTHR33993">
    <property type="entry name" value="GLYOXALASE-RELATED"/>
    <property type="match status" value="1"/>
</dbReference>
<dbReference type="Pfam" id="PF00903">
    <property type="entry name" value="Glyoxalase"/>
    <property type="match status" value="1"/>
</dbReference>
<reference evidence="2 3" key="1">
    <citation type="submission" date="2018-01" db="EMBL/GenBank/DDBJ databases">
        <title>Lactibacter flavus gen. nov., sp. nov., a novel bacterium of the family Propionibacteriaceae isolated from raw milk and dairy products.</title>
        <authorList>
            <person name="Wenning M."/>
            <person name="Breitenwieser F."/>
            <person name="Huptas C."/>
            <person name="von Neubeck M."/>
            <person name="Busse H.-J."/>
            <person name="Scherer S."/>
        </authorList>
    </citation>
    <scope>NUCLEOTIDE SEQUENCE [LARGE SCALE GENOMIC DNA]</scope>
    <source>
        <strain evidence="2 3">VG341</strain>
    </source>
</reference>
<dbReference type="CDD" id="cd07247">
    <property type="entry name" value="SgaA_N_like"/>
    <property type="match status" value="1"/>
</dbReference>
<name>A0A4Q2EE07_9ACTN</name>
<dbReference type="InterPro" id="IPR052164">
    <property type="entry name" value="Anthracycline_SecMetBiosynth"/>
</dbReference>
<dbReference type="RefSeq" id="WP_129459715.1">
    <property type="nucleotide sequence ID" value="NZ_PPCV01000012.1"/>
</dbReference>
<gene>
    <name evidence="2" type="ORF">C1706_13270</name>
</gene>
<evidence type="ECO:0000259" key="1">
    <source>
        <dbReference type="PROSITE" id="PS51819"/>
    </source>
</evidence>
<dbReference type="SUPFAM" id="SSF54593">
    <property type="entry name" value="Glyoxalase/Bleomycin resistance protein/Dihydroxybiphenyl dioxygenase"/>
    <property type="match status" value="1"/>
</dbReference>
<dbReference type="AlphaFoldDB" id="A0A4Q2EE07"/>
<dbReference type="OrthoDB" id="9793039at2"/>